<dbReference type="InterPro" id="IPR032567">
    <property type="entry name" value="RTL1-rel"/>
</dbReference>
<dbReference type="SUPFAM" id="SSF56672">
    <property type="entry name" value="DNA/RNA polymerases"/>
    <property type="match status" value="1"/>
</dbReference>
<organism evidence="1 2">
    <name type="scientific">Solanum verrucosum</name>
    <dbReference type="NCBI Taxonomy" id="315347"/>
    <lineage>
        <taxon>Eukaryota</taxon>
        <taxon>Viridiplantae</taxon>
        <taxon>Streptophyta</taxon>
        <taxon>Embryophyta</taxon>
        <taxon>Tracheophyta</taxon>
        <taxon>Spermatophyta</taxon>
        <taxon>Magnoliopsida</taxon>
        <taxon>eudicotyledons</taxon>
        <taxon>Gunneridae</taxon>
        <taxon>Pentapetalae</taxon>
        <taxon>asterids</taxon>
        <taxon>lamiids</taxon>
        <taxon>Solanales</taxon>
        <taxon>Solanaceae</taxon>
        <taxon>Solanoideae</taxon>
        <taxon>Solaneae</taxon>
        <taxon>Solanum</taxon>
    </lineage>
</organism>
<dbReference type="InterPro" id="IPR043502">
    <property type="entry name" value="DNA/RNA_pol_sf"/>
</dbReference>
<dbReference type="Proteomes" id="UP001234989">
    <property type="component" value="Chromosome 7"/>
</dbReference>
<gene>
    <name evidence="1" type="ORF">MTR67_031568</name>
</gene>
<reference evidence="1" key="1">
    <citation type="submission" date="2023-08" db="EMBL/GenBank/DDBJ databases">
        <title>A de novo genome assembly of Solanum verrucosum Schlechtendal, a Mexican diploid species geographically isolated from the other diploid A-genome species in potato relatives.</title>
        <authorList>
            <person name="Hosaka K."/>
        </authorList>
    </citation>
    <scope>NUCLEOTIDE SEQUENCE</scope>
    <source>
        <tissue evidence="1">Young leaves</tissue>
    </source>
</reference>
<dbReference type="EMBL" id="CP133618">
    <property type="protein sequence ID" value="WMV38183.1"/>
    <property type="molecule type" value="Genomic_DNA"/>
</dbReference>
<evidence type="ECO:0000313" key="1">
    <source>
        <dbReference type="EMBL" id="WMV38183.1"/>
    </source>
</evidence>
<sequence>MVRKLMRIIKSSSIRFYIVEIMGVSKVEKEELASYQLRGATQVWFKQWKEKRFIDEGPLDWEKFKGVFLDRFFPLEMRETKYALTMVVDSWARMSKFVSECTTRLVTFQVPNEPILKWKWGNYALKGQFISCLKSRKIVSKGCIYHHVRVRYIDFETPTLESVTIINEFPEVFLDDLPGIPLERERYFAIDLLLDMHHIFIPPYHMAPTKLKELKGQLMNLLDKYFVRPSISRWVVLVLFVRKKDGSF</sequence>
<name>A0AAF0U2Q4_SOLVR</name>
<dbReference type="AlphaFoldDB" id="A0AAF0U2Q4"/>
<dbReference type="PANTHER" id="PTHR15503:SF45">
    <property type="entry name" value="RNA-DIRECTED DNA POLYMERASE HOMOLOG"/>
    <property type="match status" value="1"/>
</dbReference>
<accession>A0AAF0U2Q4</accession>
<protein>
    <submittedName>
        <fullName evidence="1">Uncharacterized protein</fullName>
    </submittedName>
</protein>
<dbReference type="Gene3D" id="3.10.10.10">
    <property type="entry name" value="HIV Type 1 Reverse Transcriptase, subunit A, domain 1"/>
    <property type="match status" value="1"/>
</dbReference>
<dbReference type="PANTHER" id="PTHR15503">
    <property type="entry name" value="LDOC1 RELATED"/>
    <property type="match status" value="1"/>
</dbReference>
<evidence type="ECO:0000313" key="2">
    <source>
        <dbReference type="Proteomes" id="UP001234989"/>
    </source>
</evidence>
<keyword evidence="2" id="KW-1185">Reference proteome</keyword>
<proteinExistence type="predicted"/>